<name>A0A0B9A752_BRELN</name>
<evidence type="ECO:0000313" key="4">
    <source>
        <dbReference type="Proteomes" id="UP000031488"/>
    </source>
</evidence>
<evidence type="ECO:0000313" key="5">
    <source>
        <dbReference type="Proteomes" id="UP000075950"/>
    </source>
</evidence>
<reference evidence="2" key="3">
    <citation type="submission" date="2016-03" db="EMBL/GenBank/DDBJ databases">
        <authorList>
            <person name="Zhu Y."/>
            <person name="Sun C."/>
        </authorList>
    </citation>
    <scope>NUCLEOTIDE SEQUENCE</scope>
    <source>
        <strain evidence="2">BS258</strain>
    </source>
</reference>
<feature type="transmembrane region" description="Helical" evidence="1">
    <location>
        <begin position="20"/>
        <end position="40"/>
    </location>
</feature>
<dbReference type="OrthoDB" id="9342777at2"/>
<dbReference type="STRING" id="1703.BLSMQ_3598"/>
<reference evidence="5" key="2">
    <citation type="submission" date="2016-03" db="EMBL/GenBank/DDBJ databases">
        <authorList>
            <person name="Ploux O."/>
        </authorList>
    </citation>
    <scope>NUCLEOTIDE SEQUENCE [LARGE SCALE GENOMIC DNA]</scope>
    <source>
        <strain evidence="5">BS258</strain>
    </source>
</reference>
<evidence type="ECO:0000313" key="3">
    <source>
        <dbReference type="EMBL" id="KHS51233.1"/>
    </source>
</evidence>
<organism evidence="3 4">
    <name type="scientific">Brevibacterium linens</name>
    <dbReference type="NCBI Taxonomy" id="1703"/>
    <lineage>
        <taxon>Bacteria</taxon>
        <taxon>Bacillati</taxon>
        <taxon>Actinomycetota</taxon>
        <taxon>Actinomycetes</taxon>
        <taxon>Micrococcales</taxon>
        <taxon>Brevibacteriaceae</taxon>
        <taxon>Brevibacterium</taxon>
    </lineage>
</organism>
<keyword evidence="1" id="KW-1133">Transmembrane helix</keyword>
<dbReference type="EMBL" id="JTJZ01000022">
    <property type="protein sequence ID" value="KHS51233.1"/>
    <property type="molecule type" value="Genomic_DNA"/>
</dbReference>
<dbReference type="EMBL" id="CP014869">
    <property type="protein sequence ID" value="AMT95118.1"/>
    <property type="molecule type" value="Genomic_DNA"/>
</dbReference>
<dbReference type="RefSeq" id="WP_039212026.1">
    <property type="nucleotide sequence ID" value="NZ_CP014869.1"/>
</dbReference>
<evidence type="ECO:0000256" key="1">
    <source>
        <dbReference type="SAM" id="Phobius"/>
    </source>
</evidence>
<dbReference type="Pfam" id="PF19136">
    <property type="entry name" value="DUF5819"/>
    <property type="match status" value="1"/>
</dbReference>
<accession>A0A144MJH5</accession>
<sequence length="262" mass="29694">MDNEPTEVTPRRRSAVKRTLMVIAMAITGFHIFASFLWIAPASTMREVIPGDLLSKYMIPLWGQSWSVFAPEPINGDYYFDVRAVIKTDSGEEITQWVRATDVELDHSTYKLFPPRSAGLGIGVASDIKGSWEELPDDQKAIVKLDYFKGDDSVDRLETKLKEYDDPENTIPAYLESEHLATAYATQVAKAIWGDDVQRVQYQAARQNVVPFAERNDKGAERPNIQPVPVGWRALVVEEHQSQEEFTKYFCASDEVRCVSEQ</sequence>
<dbReference type="InterPro" id="IPR043857">
    <property type="entry name" value="DUF5819"/>
</dbReference>
<dbReference type="Proteomes" id="UP000075950">
    <property type="component" value="Chromosome"/>
</dbReference>
<keyword evidence="1" id="KW-0472">Membrane</keyword>
<accession>A0A0B9A752</accession>
<gene>
    <name evidence="2" type="ORF">A2T55_16545</name>
    <name evidence="3" type="ORF">AE0388_3305</name>
</gene>
<dbReference type="PATRIC" id="fig|1703.6.peg.3263"/>
<keyword evidence="4" id="KW-1185">Reference proteome</keyword>
<dbReference type="AlphaFoldDB" id="A0A0B9A752"/>
<proteinExistence type="predicted"/>
<protein>
    <submittedName>
        <fullName evidence="3">Uncharacterized protein</fullName>
    </submittedName>
</protein>
<evidence type="ECO:0000313" key="2">
    <source>
        <dbReference type="EMBL" id="AMT95118.1"/>
    </source>
</evidence>
<reference evidence="3 4" key="1">
    <citation type="submission" date="2014-11" db="EMBL/GenBank/DDBJ databases">
        <title>Draft Genome Sequence of Brevibacterium linens AE038-8.</title>
        <authorList>
            <person name="Maizel D."/>
            <person name="Utturkar S.M."/>
            <person name="Brown S.D."/>
            <person name="Ferrero M."/>
            <person name="Rosen B.P."/>
        </authorList>
    </citation>
    <scope>NUCLEOTIDE SEQUENCE [LARGE SCALE GENOMIC DNA]</scope>
    <source>
        <strain evidence="3 4">AE038-8</strain>
    </source>
</reference>
<dbReference type="KEGG" id="bly:A2T55_16545"/>
<dbReference type="Proteomes" id="UP000031488">
    <property type="component" value="Unassembled WGS sequence"/>
</dbReference>
<keyword evidence="1" id="KW-0812">Transmembrane</keyword>